<protein>
    <recommendedName>
        <fullName evidence="8">Major facilitator superfamily (MFS) profile domain-containing protein</fullName>
    </recommendedName>
</protein>
<keyword evidence="3 7" id="KW-0812">Transmembrane</keyword>
<evidence type="ECO:0000256" key="6">
    <source>
        <dbReference type="SAM" id="MobiDB-lite"/>
    </source>
</evidence>
<reference evidence="9 10" key="1">
    <citation type="submission" date="2023-08" db="EMBL/GenBank/DDBJ databases">
        <title>Black Yeasts Isolated from many extreme environments.</title>
        <authorList>
            <person name="Coleine C."/>
            <person name="Stajich J.E."/>
            <person name="Selbmann L."/>
        </authorList>
    </citation>
    <scope>NUCLEOTIDE SEQUENCE [LARGE SCALE GENOMIC DNA]</scope>
    <source>
        <strain evidence="9 10">CCFEE 5792</strain>
    </source>
</reference>
<dbReference type="InterPro" id="IPR036259">
    <property type="entry name" value="MFS_trans_sf"/>
</dbReference>
<feature type="transmembrane region" description="Helical" evidence="7">
    <location>
        <begin position="232"/>
        <end position="251"/>
    </location>
</feature>
<evidence type="ECO:0000256" key="3">
    <source>
        <dbReference type="ARBA" id="ARBA00022692"/>
    </source>
</evidence>
<evidence type="ECO:0000313" key="10">
    <source>
        <dbReference type="Proteomes" id="UP001358417"/>
    </source>
</evidence>
<sequence length="517" mass="57136">MTASKEVEAATSHPGHIEDGPHKHAEVLGASHETVVIDEDLSRRIVRKFDYRILILFLIINLFSFIDRVNIGNARLLGLEKDLQLGVGLRYNIALMCLFVSYCVVELPSNIACKYFGGNIWIPSLVFSFGLITTLTSLVETRESLYAVRFLLGCVEGGISPGLVWMLSQLLVFSDFVKVWTTDYSSYRRQELGFRTSIYISAASASGAFGGLLAIGLSKIPQWGLIHTWRNIYFFEGIISLIIAVAAYFMIPAGPETAKFLTEEEKITAVNRLLADSVGTTEGGRTRLKHVWQALSSVHVLGCAFGFFLSNTVAQSFGVFAPSIIRGMGYSNTDAQLLSVGPYAVACFFSIGVGYLSDRYKKRALVIVCTAPFSIAGFFMLEFLPNDRPAAKYGALYLAATGLYAFVPIWLTWAVNNCATATVRAACSGIVFTLGSVGGVLAPWMFLPKDAPAYRKGHAILVSFLCGSWACAIVLWMYCKWENRQRDMGKRDHRLQGLTREQELELSSNHPAFRYLV</sequence>
<keyword evidence="4 7" id="KW-1133">Transmembrane helix</keyword>
<dbReference type="EMBL" id="JAVRRD010000001">
    <property type="protein sequence ID" value="KAK5064876.1"/>
    <property type="molecule type" value="Genomic_DNA"/>
</dbReference>
<dbReference type="GO" id="GO:0022857">
    <property type="term" value="F:transmembrane transporter activity"/>
    <property type="evidence" value="ECO:0007669"/>
    <property type="project" value="InterPro"/>
</dbReference>
<comment type="subcellular location">
    <subcellularLocation>
        <location evidence="1">Membrane</location>
        <topology evidence="1">Multi-pass membrane protein</topology>
    </subcellularLocation>
</comment>
<feature type="transmembrane region" description="Helical" evidence="7">
    <location>
        <begin position="159"/>
        <end position="177"/>
    </location>
</feature>
<dbReference type="PROSITE" id="PS50850">
    <property type="entry name" value="MFS"/>
    <property type="match status" value="1"/>
</dbReference>
<gene>
    <name evidence="9" type="ORF">LTR84_000710</name>
</gene>
<organism evidence="9 10">
    <name type="scientific">Exophiala bonariae</name>
    <dbReference type="NCBI Taxonomy" id="1690606"/>
    <lineage>
        <taxon>Eukaryota</taxon>
        <taxon>Fungi</taxon>
        <taxon>Dikarya</taxon>
        <taxon>Ascomycota</taxon>
        <taxon>Pezizomycotina</taxon>
        <taxon>Eurotiomycetes</taxon>
        <taxon>Chaetothyriomycetidae</taxon>
        <taxon>Chaetothyriales</taxon>
        <taxon>Herpotrichiellaceae</taxon>
        <taxon>Exophiala</taxon>
    </lineage>
</organism>
<evidence type="ECO:0000256" key="4">
    <source>
        <dbReference type="ARBA" id="ARBA00022989"/>
    </source>
</evidence>
<evidence type="ECO:0000259" key="8">
    <source>
        <dbReference type="PROSITE" id="PS50850"/>
    </source>
</evidence>
<feature type="region of interest" description="Disordered" evidence="6">
    <location>
        <begin position="1"/>
        <end position="22"/>
    </location>
</feature>
<name>A0AAV9NSE7_9EURO</name>
<feature type="transmembrane region" description="Helical" evidence="7">
    <location>
        <begin position="459"/>
        <end position="479"/>
    </location>
</feature>
<feature type="transmembrane region" description="Helical" evidence="7">
    <location>
        <begin position="198"/>
        <end position="220"/>
    </location>
</feature>
<feature type="transmembrane region" description="Helical" evidence="7">
    <location>
        <begin position="393"/>
        <end position="413"/>
    </location>
</feature>
<evidence type="ECO:0000256" key="1">
    <source>
        <dbReference type="ARBA" id="ARBA00004141"/>
    </source>
</evidence>
<feature type="transmembrane region" description="Helical" evidence="7">
    <location>
        <begin position="425"/>
        <end position="447"/>
    </location>
</feature>
<evidence type="ECO:0000256" key="5">
    <source>
        <dbReference type="ARBA" id="ARBA00023136"/>
    </source>
</evidence>
<feature type="transmembrane region" description="Helical" evidence="7">
    <location>
        <begin position="337"/>
        <end position="357"/>
    </location>
</feature>
<dbReference type="InterPro" id="IPR020846">
    <property type="entry name" value="MFS_dom"/>
</dbReference>
<dbReference type="Gene3D" id="1.20.1250.20">
    <property type="entry name" value="MFS general substrate transporter like domains"/>
    <property type="match status" value="2"/>
</dbReference>
<keyword evidence="10" id="KW-1185">Reference proteome</keyword>
<dbReference type="GO" id="GO:0016020">
    <property type="term" value="C:membrane"/>
    <property type="evidence" value="ECO:0007669"/>
    <property type="project" value="UniProtKB-SubCell"/>
</dbReference>
<accession>A0AAV9NSE7</accession>
<dbReference type="Pfam" id="PF07690">
    <property type="entry name" value="MFS_1"/>
    <property type="match status" value="1"/>
</dbReference>
<dbReference type="GeneID" id="89968932"/>
<evidence type="ECO:0000256" key="2">
    <source>
        <dbReference type="ARBA" id="ARBA00022448"/>
    </source>
</evidence>
<keyword evidence="5 7" id="KW-0472">Membrane</keyword>
<dbReference type="SUPFAM" id="SSF103473">
    <property type="entry name" value="MFS general substrate transporter"/>
    <property type="match status" value="1"/>
</dbReference>
<evidence type="ECO:0000313" key="9">
    <source>
        <dbReference type="EMBL" id="KAK5064876.1"/>
    </source>
</evidence>
<feature type="transmembrane region" description="Helical" evidence="7">
    <location>
        <begin position="294"/>
        <end position="317"/>
    </location>
</feature>
<dbReference type="InterPro" id="IPR011701">
    <property type="entry name" value="MFS"/>
</dbReference>
<dbReference type="FunFam" id="1.20.1250.20:FF:000013">
    <property type="entry name" value="MFS general substrate transporter"/>
    <property type="match status" value="1"/>
</dbReference>
<feature type="transmembrane region" description="Helical" evidence="7">
    <location>
        <begin position="364"/>
        <end position="381"/>
    </location>
</feature>
<dbReference type="PANTHER" id="PTHR43791">
    <property type="entry name" value="PERMEASE-RELATED"/>
    <property type="match status" value="1"/>
</dbReference>
<feature type="transmembrane region" description="Helical" evidence="7">
    <location>
        <begin position="53"/>
        <end position="71"/>
    </location>
</feature>
<dbReference type="PANTHER" id="PTHR43791:SF53">
    <property type="entry name" value="MAJOR FACILITATOR SUPERFAMILY (MFS) PROFILE DOMAIN-CONTAINING PROTEIN"/>
    <property type="match status" value="1"/>
</dbReference>
<comment type="caution">
    <text evidence="9">The sequence shown here is derived from an EMBL/GenBank/DDBJ whole genome shotgun (WGS) entry which is preliminary data.</text>
</comment>
<feature type="transmembrane region" description="Helical" evidence="7">
    <location>
        <begin position="91"/>
        <end position="108"/>
    </location>
</feature>
<evidence type="ECO:0000256" key="7">
    <source>
        <dbReference type="SAM" id="Phobius"/>
    </source>
</evidence>
<keyword evidence="2" id="KW-0813">Transport</keyword>
<feature type="domain" description="Major facilitator superfamily (MFS) profile" evidence="8">
    <location>
        <begin position="53"/>
        <end position="484"/>
    </location>
</feature>
<dbReference type="AlphaFoldDB" id="A0AAV9NSE7"/>
<proteinExistence type="predicted"/>
<feature type="transmembrane region" description="Helical" evidence="7">
    <location>
        <begin position="120"/>
        <end position="139"/>
    </location>
</feature>
<dbReference type="RefSeq" id="XP_064712200.1">
    <property type="nucleotide sequence ID" value="XM_064844340.1"/>
</dbReference>
<dbReference type="Proteomes" id="UP001358417">
    <property type="component" value="Unassembled WGS sequence"/>
</dbReference>